<name>A0A1C7MM64_GRIFR</name>
<proteinExistence type="predicted"/>
<comment type="caution">
    <text evidence="1">The sequence shown here is derived from an EMBL/GenBank/DDBJ whole genome shotgun (WGS) entry which is preliminary data.</text>
</comment>
<dbReference type="AlphaFoldDB" id="A0A1C7MM64"/>
<dbReference type="EMBL" id="LUGG01000002">
    <property type="protein sequence ID" value="OBZ77962.1"/>
    <property type="molecule type" value="Genomic_DNA"/>
</dbReference>
<dbReference type="Proteomes" id="UP000092993">
    <property type="component" value="Unassembled WGS sequence"/>
</dbReference>
<reference evidence="1 2" key="1">
    <citation type="submission" date="2016-03" db="EMBL/GenBank/DDBJ databases">
        <title>Whole genome sequencing of Grifola frondosa 9006-11.</title>
        <authorList>
            <person name="Min B."/>
            <person name="Park H."/>
            <person name="Kim J.-G."/>
            <person name="Cho H."/>
            <person name="Oh Y.-L."/>
            <person name="Kong W.-S."/>
            <person name="Choi I.-G."/>
        </authorList>
    </citation>
    <scope>NUCLEOTIDE SEQUENCE [LARGE SCALE GENOMIC DNA]</scope>
    <source>
        <strain evidence="1 2">9006-11</strain>
    </source>
</reference>
<organism evidence="1 2">
    <name type="scientific">Grifola frondosa</name>
    <name type="common">Maitake</name>
    <name type="synonym">Polyporus frondosus</name>
    <dbReference type="NCBI Taxonomy" id="5627"/>
    <lineage>
        <taxon>Eukaryota</taxon>
        <taxon>Fungi</taxon>
        <taxon>Dikarya</taxon>
        <taxon>Basidiomycota</taxon>
        <taxon>Agaricomycotina</taxon>
        <taxon>Agaricomycetes</taxon>
        <taxon>Polyporales</taxon>
        <taxon>Grifolaceae</taxon>
        <taxon>Grifola</taxon>
    </lineage>
</organism>
<evidence type="ECO:0000313" key="2">
    <source>
        <dbReference type="Proteomes" id="UP000092993"/>
    </source>
</evidence>
<sequence>MSESTSAISTNSTKCSNTYMHRHGTFVSDGVIQVAAKVRRGPVQMNTLFALALQLMTEPAMWSSVSMKIG</sequence>
<accession>A0A1C7MM64</accession>
<gene>
    <name evidence="1" type="ORF">A0H81_02117</name>
</gene>
<keyword evidence="2" id="KW-1185">Reference proteome</keyword>
<protein>
    <submittedName>
        <fullName evidence="1">Uncharacterized protein</fullName>
    </submittedName>
</protein>
<evidence type="ECO:0000313" key="1">
    <source>
        <dbReference type="EMBL" id="OBZ77962.1"/>
    </source>
</evidence>